<evidence type="ECO:0000313" key="7">
    <source>
        <dbReference type="Proteomes" id="UP000294543"/>
    </source>
</evidence>
<evidence type="ECO:0000256" key="5">
    <source>
        <dbReference type="SAM" id="Phobius"/>
    </source>
</evidence>
<evidence type="ECO:0000313" key="6">
    <source>
        <dbReference type="EMBL" id="TDD18514.1"/>
    </source>
</evidence>
<feature type="region of interest" description="Disordered" evidence="4">
    <location>
        <begin position="65"/>
        <end position="93"/>
    </location>
</feature>
<name>A0A4R4WNJ0_9ACTN</name>
<evidence type="ECO:0000256" key="1">
    <source>
        <dbReference type="ARBA" id="ARBA00022692"/>
    </source>
</evidence>
<evidence type="ECO:0000256" key="4">
    <source>
        <dbReference type="SAM" id="MobiDB-lite"/>
    </source>
</evidence>
<feature type="transmembrane region" description="Helical" evidence="5">
    <location>
        <begin position="32"/>
        <end position="58"/>
    </location>
</feature>
<comment type="caution">
    <text evidence="6">The sequence shown here is derived from an EMBL/GenBank/DDBJ whole genome shotgun (WGS) entry which is preliminary data.</text>
</comment>
<reference evidence="6 7" key="1">
    <citation type="submission" date="2019-03" db="EMBL/GenBank/DDBJ databases">
        <title>Draft genome sequences of novel Actinobacteria.</title>
        <authorList>
            <person name="Sahin N."/>
            <person name="Ay H."/>
            <person name="Saygin H."/>
        </authorList>
    </citation>
    <scope>NUCLEOTIDE SEQUENCE [LARGE SCALE GENOMIC DNA]</scope>
    <source>
        <strain evidence="6 7">KC712</strain>
    </source>
</reference>
<dbReference type="InterPro" id="IPR036458">
    <property type="entry name" value="Na:dicarbo_symporter_sf"/>
</dbReference>
<protein>
    <submittedName>
        <fullName evidence="6">Uncharacterized protein</fullName>
    </submittedName>
</protein>
<evidence type="ECO:0000256" key="2">
    <source>
        <dbReference type="ARBA" id="ARBA00022989"/>
    </source>
</evidence>
<gene>
    <name evidence="6" type="ORF">E1294_24255</name>
</gene>
<dbReference type="SUPFAM" id="SSF118215">
    <property type="entry name" value="Proton glutamate symport protein"/>
    <property type="match status" value="1"/>
</dbReference>
<dbReference type="Gene3D" id="1.10.3860.10">
    <property type="entry name" value="Sodium:dicarboxylate symporter"/>
    <property type="match status" value="1"/>
</dbReference>
<accession>A0A4R4WNJ0</accession>
<sequence length="211" mass="21891">APESSGSWLDFVTGVVPTNVVTAFTEVNVLQIVFLGVVLGAAVAIIAVVTVVMVVWAVSGERQAAVSTPSPAPSTSIQIPAETPFDTPSSDPTPGVVTTLDTEPTTLLGTVPPKATLGEAIPPGGWGRWLDAFDEALSSQQAMGGIDPAVAAKAREKIGKAGRKFGEGHLDPALNHVAGVYRDLMRAQEKGRMAPGGPLAEFMGEWRLPGR</sequence>
<dbReference type="GO" id="GO:0015293">
    <property type="term" value="F:symporter activity"/>
    <property type="evidence" value="ECO:0007669"/>
    <property type="project" value="InterPro"/>
</dbReference>
<keyword evidence="1 5" id="KW-0812">Transmembrane</keyword>
<dbReference type="GO" id="GO:0016020">
    <property type="term" value="C:membrane"/>
    <property type="evidence" value="ECO:0007669"/>
    <property type="project" value="InterPro"/>
</dbReference>
<dbReference type="EMBL" id="SMKP01000070">
    <property type="protein sequence ID" value="TDD18514.1"/>
    <property type="molecule type" value="Genomic_DNA"/>
</dbReference>
<keyword evidence="2 5" id="KW-1133">Transmembrane helix</keyword>
<proteinExistence type="predicted"/>
<dbReference type="AlphaFoldDB" id="A0A4R4WNJ0"/>
<dbReference type="Proteomes" id="UP000294543">
    <property type="component" value="Unassembled WGS sequence"/>
</dbReference>
<organism evidence="6 7">
    <name type="scientific">Nonomuraea diastatica</name>
    <dbReference type="NCBI Taxonomy" id="1848329"/>
    <lineage>
        <taxon>Bacteria</taxon>
        <taxon>Bacillati</taxon>
        <taxon>Actinomycetota</taxon>
        <taxon>Actinomycetes</taxon>
        <taxon>Streptosporangiales</taxon>
        <taxon>Streptosporangiaceae</taxon>
        <taxon>Nonomuraea</taxon>
    </lineage>
</organism>
<evidence type="ECO:0000256" key="3">
    <source>
        <dbReference type="ARBA" id="ARBA00023136"/>
    </source>
</evidence>
<feature type="non-terminal residue" evidence="6">
    <location>
        <position position="1"/>
    </location>
</feature>
<keyword evidence="7" id="KW-1185">Reference proteome</keyword>
<keyword evidence="3 5" id="KW-0472">Membrane</keyword>